<sequence>MMRRVYVVVLDGLRPEDVSEALTPTLLTLLGEGTRFSGTAVPDLLTSVRELGFRTVLPDPEHPADAFTSHTLHTLIDTEDPELVHVKFGDCDPPLGIVRSLAVRTSDAQVGKLVRHLEATGRWERSALVVVAGGCPAVSWQRHIDADSLLRGKVAVAGRQLRWTGPASDRAVALRHLKSVVSRVPGPAAPVPLLVAGGGLSTVEAVAPAVGRLFGLPGPPAGQAIT</sequence>
<comment type="caution">
    <text evidence="1">The sequence shown here is derived from an EMBL/GenBank/DDBJ whole genome shotgun (WGS) entry which is preliminary data.</text>
</comment>
<proteinExistence type="predicted"/>
<dbReference type="SUPFAM" id="SSF53649">
    <property type="entry name" value="Alkaline phosphatase-like"/>
    <property type="match status" value="1"/>
</dbReference>
<dbReference type="EMBL" id="JYJG01000049">
    <property type="protein sequence ID" value="KJK50860.1"/>
    <property type="molecule type" value="Genomic_DNA"/>
</dbReference>
<dbReference type="InterPro" id="IPR017850">
    <property type="entry name" value="Alkaline_phosphatase_core_sf"/>
</dbReference>
<dbReference type="Proteomes" id="UP000033393">
    <property type="component" value="Unassembled WGS sequence"/>
</dbReference>
<gene>
    <name evidence="1" type="ORF">UK23_09400</name>
</gene>
<keyword evidence="2" id="KW-1185">Reference proteome</keyword>
<protein>
    <recommendedName>
        <fullName evidence="3">Metalloenzyme domain-containing protein</fullName>
    </recommendedName>
</protein>
<evidence type="ECO:0008006" key="3">
    <source>
        <dbReference type="Google" id="ProtNLM"/>
    </source>
</evidence>
<accession>A0A0F0H5R1</accession>
<evidence type="ECO:0000313" key="1">
    <source>
        <dbReference type="EMBL" id="KJK50860.1"/>
    </source>
</evidence>
<dbReference type="AlphaFoldDB" id="A0A0F0H5R1"/>
<evidence type="ECO:0000313" key="2">
    <source>
        <dbReference type="Proteomes" id="UP000033393"/>
    </source>
</evidence>
<organism evidence="1 2">
    <name type="scientific">Lentzea aerocolonigenes</name>
    <name type="common">Lechevalieria aerocolonigenes</name>
    <name type="synonym">Saccharothrix aerocolonigenes</name>
    <dbReference type="NCBI Taxonomy" id="68170"/>
    <lineage>
        <taxon>Bacteria</taxon>
        <taxon>Bacillati</taxon>
        <taxon>Actinomycetota</taxon>
        <taxon>Actinomycetes</taxon>
        <taxon>Pseudonocardiales</taxon>
        <taxon>Pseudonocardiaceae</taxon>
        <taxon>Lentzea</taxon>
    </lineage>
</organism>
<name>A0A0F0H5R1_LENAE</name>
<dbReference type="PATRIC" id="fig|68170.10.peg.9623"/>
<reference evidence="1 2" key="1">
    <citation type="submission" date="2015-02" db="EMBL/GenBank/DDBJ databases">
        <authorList>
            <person name="Ju K.-S."/>
            <person name="Doroghazi J.R."/>
            <person name="Metcalf W."/>
        </authorList>
    </citation>
    <scope>NUCLEOTIDE SEQUENCE [LARGE SCALE GENOMIC DNA]</scope>
    <source>
        <strain evidence="1 2">NRRL B-16140</strain>
    </source>
</reference>